<name>A0ABV2KTJ5_9BACI</name>
<feature type="transmembrane region" description="Helical" evidence="1">
    <location>
        <begin position="49"/>
        <end position="69"/>
    </location>
</feature>
<keyword evidence="3" id="KW-1185">Reference proteome</keyword>
<evidence type="ECO:0000313" key="2">
    <source>
        <dbReference type="EMBL" id="MET3682906.1"/>
    </source>
</evidence>
<gene>
    <name evidence="2" type="ORF">ABID56_000996</name>
</gene>
<keyword evidence="1" id="KW-1133">Transmembrane helix</keyword>
<evidence type="ECO:0000313" key="3">
    <source>
        <dbReference type="Proteomes" id="UP001549167"/>
    </source>
</evidence>
<organism evidence="2 3">
    <name type="scientific">Alkalibacillus flavidus</name>
    <dbReference type="NCBI Taxonomy" id="546021"/>
    <lineage>
        <taxon>Bacteria</taxon>
        <taxon>Bacillati</taxon>
        <taxon>Bacillota</taxon>
        <taxon>Bacilli</taxon>
        <taxon>Bacillales</taxon>
        <taxon>Bacillaceae</taxon>
        <taxon>Alkalibacillus</taxon>
    </lineage>
</organism>
<protein>
    <recommendedName>
        <fullName evidence="4">DUF4367 domain-containing protein</fullName>
    </recommendedName>
</protein>
<dbReference type="RefSeq" id="WP_354219502.1">
    <property type="nucleotide sequence ID" value="NZ_JBEPMX010000003.1"/>
</dbReference>
<evidence type="ECO:0008006" key="4">
    <source>
        <dbReference type="Google" id="ProtNLM"/>
    </source>
</evidence>
<evidence type="ECO:0000256" key="1">
    <source>
        <dbReference type="SAM" id="Phobius"/>
    </source>
</evidence>
<keyword evidence="1" id="KW-0812">Transmembrane</keyword>
<comment type="caution">
    <text evidence="2">The sequence shown here is derived from an EMBL/GenBank/DDBJ whole genome shotgun (WGS) entry which is preliminary data.</text>
</comment>
<dbReference type="EMBL" id="JBEPMX010000003">
    <property type="protein sequence ID" value="MET3682906.1"/>
    <property type="molecule type" value="Genomic_DNA"/>
</dbReference>
<dbReference type="Proteomes" id="UP001549167">
    <property type="component" value="Unassembled WGS sequence"/>
</dbReference>
<reference evidence="2 3" key="1">
    <citation type="submission" date="2024-06" db="EMBL/GenBank/DDBJ databases">
        <title>Genomic Encyclopedia of Type Strains, Phase IV (KMG-IV): sequencing the most valuable type-strain genomes for metagenomic binning, comparative biology and taxonomic classification.</title>
        <authorList>
            <person name="Goeker M."/>
        </authorList>
    </citation>
    <scope>NUCLEOTIDE SEQUENCE [LARGE SCALE GENOMIC DNA]</scope>
    <source>
        <strain evidence="2 3">DSM 23520</strain>
    </source>
</reference>
<keyword evidence="1" id="KW-0472">Membrane</keyword>
<accession>A0ABV2KTJ5</accession>
<sequence>MNNKNLDELLKSMPSKRLDPSKKDDIHQSIMDGADKHERQSQWKRKRQSFVAIGGSFAVIALAFMILVLPNMDTIFTGDEEPVEIPELEKFDHAFYLPTYAPFDIHEVEYDHFYFGAREIKDDEVVYTQEDNPDYLLPKVVYFSHTDPVRKMDVSFSRKSEHGSYDEIEDYDERVMLEGGIEAKYDETSHDRPGQMIAWEYDDLLIQLSIRSIEEPVSRDDMIQIAESFEKYEVGSADEHSFLQNQIQEFEGLSSLGEETTQQIREHLDDAIWDGTTRVNMQYPPNYVLDEYRIWIHPQQDRIDVINTDNGDHAELGEAESDELYELITGDTLGSDS</sequence>
<proteinExistence type="predicted"/>